<dbReference type="Pfam" id="PF03215">
    <property type="entry name" value="Rad17"/>
    <property type="match status" value="1"/>
</dbReference>
<dbReference type="InterPro" id="IPR008921">
    <property type="entry name" value="DNA_pol3_clamp-load_cplx_C"/>
</dbReference>
<dbReference type="PANTHER" id="PTHR23389:SF6">
    <property type="entry name" value="REPLICATION FACTOR C SUBUNIT 1"/>
    <property type="match status" value="1"/>
</dbReference>
<reference evidence="2" key="1">
    <citation type="journal article" date="2020" name="Nature">
        <title>Giant virus diversity and host interactions through global metagenomics.</title>
        <authorList>
            <person name="Schulz F."/>
            <person name="Roux S."/>
            <person name="Paez-Espino D."/>
            <person name="Jungbluth S."/>
            <person name="Walsh D.A."/>
            <person name="Denef V.J."/>
            <person name="McMahon K.D."/>
            <person name="Konstantinidis K.T."/>
            <person name="Eloe-Fadrosh E.A."/>
            <person name="Kyrpides N.C."/>
            <person name="Woyke T."/>
        </authorList>
    </citation>
    <scope>NUCLEOTIDE SEQUENCE</scope>
    <source>
        <strain evidence="2">GVMAG-M-3300023174-131</strain>
    </source>
</reference>
<evidence type="ECO:0000256" key="1">
    <source>
        <dbReference type="ARBA" id="ARBA00022705"/>
    </source>
</evidence>
<dbReference type="Gene3D" id="3.40.50.300">
    <property type="entry name" value="P-loop containing nucleotide triphosphate hydrolases"/>
    <property type="match status" value="1"/>
</dbReference>
<protein>
    <recommendedName>
        <fullName evidence="3">DNA replication factor RFC1 C-terminal domain-containing protein</fullName>
    </recommendedName>
</protein>
<dbReference type="GO" id="GO:0005634">
    <property type="term" value="C:nucleus"/>
    <property type="evidence" value="ECO:0007669"/>
    <property type="project" value="TreeGrafter"/>
</dbReference>
<sequence length="452" mass="53629">MDKLWINKYKPSTLNDVIGHKQQISKIKNWLSNINTFKNRAIVISGVHGIGKSLTIKLLLSELNYLIRIIHPNEIKDHRIFDDFNDYYNHQNSIYSKINFSDEEKKQLVLIFEETENISLTSEKKYIMDIFKENNKLKAFPLIFIANNQHSKLLNDLKKNCEEIKFECPNITELCKLIHKICLNENIKIQNDDVLCDLIHFSQYDIRRLINLLQELSFHYKIIDKNNLDIFIEKSREKNIDTGLFDATNKILNNYLDYDTIMKLYEFEKVLLPLMIHENYLRKVLYKSKDEWPTVLYDLVKISDSISRGDNIETSIYTDQNWYLQNIHGFYTCLNTSYWINKNNKSYTIENKNIKFSADLNKTSLKNINRKNITNLLKIFPNKSIYDILILNKISNYLLVNNFDNDLIEILSKYIKDVTVKEIELCLKIDKTSEFKLLNSKDKKKITKMIKN</sequence>
<name>A0A6C0D9K0_9ZZZZ</name>
<dbReference type="SUPFAM" id="SSF52540">
    <property type="entry name" value="P-loop containing nucleoside triphosphate hydrolases"/>
    <property type="match status" value="1"/>
</dbReference>
<evidence type="ECO:0008006" key="3">
    <source>
        <dbReference type="Google" id="ProtNLM"/>
    </source>
</evidence>
<proteinExistence type="predicted"/>
<dbReference type="PANTHER" id="PTHR23389">
    <property type="entry name" value="CHROMOSOME TRANSMISSION FIDELITY FACTOR 18"/>
    <property type="match status" value="1"/>
</dbReference>
<dbReference type="EMBL" id="MN739563">
    <property type="protein sequence ID" value="QHT13123.1"/>
    <property type="molecule type" value="Genomic_DNA"/>
</dbReference>
<accession>A0A6C0D9K0</accession>
<dbReference type="AlphaFoldDB" id="A0A6C0D9K0"/>
<dbReference type="Gene3D" id="1.10.8.60">
    <property type="match status" value="1"/>
</dbReference>
<dbReference type="GO" id="GO:0006260">
    <property type="term" value="P:DNA replication"/>
    <property type="evidence" value="ECO:0007669"/>
    <property type="project" value="UniProtKB-KW"/>
</dbReference>
<evidence type="ECO:0000313" key="2">
    <source>
        <dbReference type="EMBL" id="QHT13123.1"/>
    </source>
</evidence>
<dbReference type="SUPFAM" id="SSF48019">
    <property type="entry name" value="post-AAA+ oligomerization domain-like"/>
    <property type="match status" value="1"/>
</dbReference>
<organism evidence="2">
    <name type="scientific">viral metagenome</name>
    <dbReference type="NCBI Taxonomy" id="1070528"/>
    <lineage>
        <taxon>unclassified sequences</taxon>
        <taxon>metagenomes</taxon>
        <taxon>organismal metagenomes</taxon>
    </lineage>
</organism>
<dbReference type="InterPro" id="IPR027417">
    <property type="entry name" value="P-loop_NTPase"/>
</dbReference>
<keyword evidence="1" id="KW-0235">DNA replication</keyword>
<dbReference type="Gene3D" id="1.20.272.10">
    <property type="match status" value="1"/>
</dbReference>
<dbReference type="GO" id="GO:0003677">
    <property type="term" value="F:DNA binding"/>
    <property type="evidence" value="ECO:0007669"/>
    <property type="project" value="InterPro"/>
</dbReference>